<dbReference type="PRINTS" id="PR00301">
    <property type="entry name" value="HEATSHOCK70"/>
</dbReference>
<dbReference type="Gene3D" id="3.90.640.10">
    <property type="entry name" value="Actin, Chain A, domain 4"/>
    <property type="match status" value="1"/>
</dbReference>
<dbReference type="AlphaFoldDB" id="A0AAP5M2R9"/>
<evidence type="ECO:0000313" key="5">
    <source>
        <dbReference type="Proteomes" id="UP000667802"/>
    </source>
</evidence>
<evidence type="ECO:0000313" key="4">
    <source>
        <dbReference type="EMBL" id="MDR9893016.1"/>
    </source>
</evidence>
<organism evidence="4 5">
    <name type="scientific">Aetokthonos hydrillicola Thurmond2011</name>
    <dbReference type="NCBI Taxonomy" id="2712845"/>
    <lineage>
        <taxon>Bacteria</taxon>
        <taxon>Bacillati</taxon>
        <taxon>Cyanobacteriota</taxon>
        <taxon>Cyanophyceae</taxon>
        <taxon>Nostocales</taxon>
        <taxon>Hapalosiphonaceae</taxon>
        <taxon>Aetokthonos</taxon>
    </lineage>
</organism>
<accession>A0AAP5M2R9</accession>
<sequence length="538" mass="60710">MQSYKIGLDFGTTNSIISYLEDGKLEAFQYGGASGKKYIPSFISYDDNFIEIGDAARNNAAHQPNIKSYGNFKMRLPIPESELVNSFQDGRTPMSVTKDYLNELLLSKENESSSFSNQQGKIAGLVVSVPEIWQRDICNLGRERLQRLITEDLELGDKLIQLVSEPVAAAAYYAWEVQRQAQQNKSEKFTGNLLVCDMGGGTFDVSLCRIFGNNKVEVLYFDGQGDKGLESAGVAFDCRCVQIAYMKKNKNNHRLDKDKLDFSRLVKEFESVKIDSHARSTNKLKNYLKDPEAMSEQNLYTFSGGYNVTFKEVSEAFAPVAEGIQRVMQRVKDWLQDNDQKFERLFFVGGFCQFLLVQKAIAEALGIEDNDPRFDRSFNTINSTFAISYGACLIANGLIDPTERYIHTLGIVVDRINAQAEKEQLFIPIINGGVCLDDLASPHFADIPPLVTFQSDAPLTITIWIDPRSKGRKFKEVLPDMVKLPSYSPSNRWRVGMRVNRSQVAYLVIEEVHGNPKVEYELGNIIAKMFPGFFLFED</sequence>
<dbReference type="Proteomes" id="UP000667802">
    <property type="component" value="Unassembled WGS sequence"/>
</dbReference>
<dbReference type="EMBL" id="JAALHA020000001">
    <property type="protein sequence ID" value="MDR9893016.1"/>
    <property type="molecule type" value="Genomic_DNA"/>
</dbReference>
<keyword evidence="1" id="KW-0547">Nucleotide-binding</keyword>
<comment type="caution">
    <text evidence="4">The sequence shown here is derived from an EMBL/GenBank/DDBJ whole genome shotgun (WGS) entry which is preliminary data.</text>
</comment>
<dbReference type="RefSeq" id="WP_208340261.1">
    <property type="nucleotide sequence ID" value="NZ_CAWQFN010000640.1"/>
</dbReference>
<dbReference type="PANTHER" id="PTHR42749">
    <property type="entry name" value="CELL SHAPE-DETERMINING PROTEIN MREB"/>
    <property type="match status" value="1"/>
</dbReference>
<dbReference type="SUPFAM" id="SSF53067">
    <property type="entry name" value="Actin-like ATPase domain"/>
    <property type="match status" value="2"/>
</dbReference>
<protein>
    <submittedName>
        <fullName evidence="4">Hsp70 family protein</fullName>
    </submittedName>
</protein>
<evidence type="ECO:0000256" key="3">
    <source>
        <dbReference type="ARBA" id="ARBA00023186"/>
    </source>
</evidence>
<dbReference type="GO" id="GO:0005524">
    <property type="term" value="F:ATP binding"/>
    <property type="evidence" value="ECO:0007669"/>
    <property type="project" value="UniProtKB-KW"/>
</dbReference>
<keyword evidence="5" id="KW-1185">Reference proteome</keyword>
<reference evidence="5" key="1">
    <citation type="journal article" date="2021" name="Science">
        <title>Hunting the eagle killer: A cyanobacterial neurotoxin causes vacuolar myelinopathy.</title>
        <authorList>
            <person name="Breinlinger S."/>
            <person name="Phillips T.J."/>
            <person name="Haram B.N."/>
            <person name="Mares J."/>
            <person name="Martinez Yerena J.A."/>
            <person name="Hrouzek P."/>
            <person name="Sobotka R."/>
            <person name="Henderson W.M."/>
            <person name="Schmieder P."/>
            <person name="Williams S.M."/>
            <person name="Lauderdale J.D."/>
            <person name="Wilde H.D."/>
            <person name="Gerrin W."/>
            <person name="Kust A."/>
            <person name="Washington J.W."/>
            <person name="Wagner C."/>
            <person name="Geier B."/>
            <person name="Liebeke M."/>
            <person name="Enke H."/>
            <person name="Niedermeyer T.H.J."/>
            <person name="Wilde S.B."/>
        </authorList>
    </citation>
    <scope>NUCLEOTIDE SEQUENCE [LARGE SCALE GENOMIC DNA]</scope>
    <source>
        <strain evidence="5">Thurmond2011</strain>
    </source>
</reference>
<name>A0AAP5M2R9_9CYAN</name>
<dbReference type="Pfam" id="PF00012">
    <property type="entry name" value="HSP70"/>
    <property type="match status" value="2"/>
</dbReference>
<keyword evidence="3" id="KW-0143">Chaperone</keyword>
<evidence type="ECO:0000256" key="1">
    <source>
        <dbReference type="ARBA" id="ARBA00022741"/>
    </source>
</evidence>
<keyword evidence="2" id="KW-0067">ATP-binding</keyword>
<evidence type="ECO:0000256" key="2">
    <source>
        <dbReference type="ARBA" id="ARBA00022840"/>
    </source>
</evidence>
<proteinExistence type="predicted"/>
<dbReference type="PANTHER" id="PTHR42749:SF1">
    <property type="entry name" value="CELL SHAPE-DETERMINING PROTEIN MREB"/>
    <property type="match status" value="1"/>
</dbReference>
<dbReference type="InterPro" id="IPR043129">
    <property type="entry name" value="ATPase_NBD"/>
</dbReference>
<dbReference type="CDD" id="cd10170">
    <property type="entry name" value="ASKHA_NBD_HSP70"/>
    <property type="match status" value="1"/>
</dbReference>
<dbReference type="InterPro" id="IPR013126">
    <property type="entry name" value="Hsp_70_fam"/>
</dbReference>
<dbReference type="Gene3D" id="3.30.420.40">
    <property type="match status" value="2"/>
</dbReference>
<dbReference type="GO" id="GO:0140662">
    <property type="term" value="F:ATP-dependent protein folding chaperone"/>
    <property type="evidence" value="ECO:0007669"/>
    <property type="project" value="InterPro"/>
</dbReference>
<gene>
    <name evidence="4" type="ORF">G7B40_000250</name>
</gene>